<dbReference type="GO" id="GO:0003723">
    <property type="term" value="F:RNA binding"/>
    <property type="evidence" value="ECO:0007669"/>
    <property type="project" value="UniProtKB-KW"/>
</dbReference>
<dbReference type="GeneID" id="89940052"/>
<dbReference type="Pfam" id="PF04410">
    <property type="entry name" value="Gar1"/>
    <property type="match status" value="1"/>
</dbReference>
<dbReference type="InterPro" id="IPR007504">
    <property type="entry name" value="H/ACA_rnp_Gar1/Naf1"/>
</dbReference>
<evidence type="ECO:0000256" key="7">
    <source>
        <dbReference type="ARBA" id="ARBA00022884"/>
    </source>
</evidence>
<feature type="compositionally biased region" description="Low complexity" evidence="10">
    <location>
        <begin position="226"/>
        <end position="240"/>
    </location>
</feature>
<feature type="compositionally biased region" description="Basic and acidic residues" evidence="10">
    <location>
        <begin position="85"/>
        <end position="94"/>
    </location>
</feature>
<feature type="region of interest" description="Disordered" evidence="10">
    <location>
        <begin position="1"/>
        <end position="22"/>
    </location>
</feature>
<comment type="similarity">
    <text evidence="2">Belongs to the NAF1 family.</text>
</comment>
<proteinExistence type="inferred from homology"/>
<reference evidence="11" key="2">
    <citation type="submission" date="2023-05" db="EMBL/GenBank/DDBJ databases">
        <authorList>
            <consortium name="Lawrence Berkeley National Laboratory"/>
            <person name="Steindorff A."/>
            <person name="Hensen N."/>
            <person name="Bonometti L."/>
            <person name="Westerberg I."/>
            <person name="Brannstrom I.O."/>
            <person name="Guillou S."/>
            <person name="Cros-Aarteil S."/>
            <person name="Calhoun S."/>
            <person name="Haridas S."/>
            <person name="Kuo A."/>
            <person name="Mondo S."/>
            <person name="Pangilinan J."/>
            <person name="Riley R."/>
            <person name="Labutti K."/>
            <person name="Andreopoulos B."/>
            <person name="Lipzen A."/>
            <person name="Chen C."/>
            <person name="Yanf M."/>
            <person name="Daum C."/>
            <person name="Ng V."/>
            <person name="Clum A."/>
            <person name="Ohm R."/>
            <person name="Martin F."/>
            <person name="Silar P."/>
            <person name="Natvig D."/>
            <person name="Lalanne C."/>
            <person name="Gautier V."/>
            <person name="Ament-Velasquez S.L."/>
            <person name="Kruys A."/>
            <person name="Hutchinson M.I."/>
            <person name="Powell A.J."/>
            <person name="Barry K."/>
            <person name="Miller A.N."/>
            <person name="Grigoriev I.V."/>
            <person name="Debuchy R."/>
            <person name="Gladieux P."/>
            <person name="Thoren M.H."/>
            <person name="Johannesson H."/>
        </authorList>
    </citation>
    <scope>NUCLEOTIDE SEQUENCE</scope>
    <source>
        <strain evidence="11">CBS 508.74</strain>
    </source>
</reference>
<evidence type="ECO:0000256" key="1">
    <source>
        <dbReference type="ARBA" id="ARBA00004123"/>
    </source>
</evidence>
<comment type="subcellular location">
    <subcellularLocation>
        <location evidence="1">Nucleus</location>
    </subcellularLocation>
</comment>
<evidence type="ECO:0000256" key="9">
    <source>
        <dbReference type="ARBA" id="ARBA00076743"/>
    </source>
</evidence>
<dbReference type="EMBL" id="MU853358">
    <property type="protein sequence ID" value="KAK4109032.1"/>
    <property type="molecule type" value="Genomic_DNA"/>
</dbReference>
<feature type="compositionally biased region" description="Acidic residues" evidence="10">
    <location>
        <begin position="423"/>
        <end position="433"/>
    </location>
</feature>
<feature type="region of interest" description="Disordered" evidence="10">
    <location>
        <begin position="267"/>
        <end position="291"/>
    </location>
</feature>
<evidence type="ECO:0000256" key="10">
    <source>
        <dbReference type="SAM" id="MobiDB-lite"/>
    </source>
</evidence>
<dbReference type="GO" id="GO:0006364">
    <property type="term" value="P:rRNA processing"/>
    <property type="evidence" value="ECO:0007669"/>
    <property type="project" value="UniProtKB-KW"/>
</dbReference>
<evidence type="ECO:0000256" key="6">
    <source>
        <dbReference type="ARBA" id="ARBA00022553"/>
    </source>
</evidence>
<feature type="compositionally biased region" description="Pro residues" evidence="10">
    <location>
        <begin position="581"/>
        <end position="594"/>
    </location>
</feature>
<keyword evidence="7" id="KW-0694">RNA-binding</keyword>
<comment type="caution">
    <text evidence="11">The sequence shown here is derived from an EMBL/GenBank/DDBJ whole genome shotgun (WGS) entry which is preliminary data.</text>
</comment>
<feature type="region of interest" description="Disordered" evidence="10">
    <location>
        <begin position="192"/>
        <end position="250"/>
    </location>
</feature>
<feature type="compositionally biased region" description="Acidic residues" evidence="10">
    <location>
        <begin position="241"/>
        <end position="250"/>
    </location>
</feature>
<keyword evidence="5" id="KW-0698">rRNA processing</keyword>
<dbReference type="Proteomes" id="UP001302812">
    <property type="component" value="Unassembled WGS sequence"/>
</dbReference>
<protein>
    <recommendedName>
        <fullName evidence="3">H/ACA ribonucleoprotein complex non-core subunit NAF1</fullName>
    </recommendedName>
    <alternativeName>
        <fullName evidence="9">Nuclear assembly factor 1</fullName>
    </alternativeName>
</protein>
<feature type="compositionally biased region" description="Basic residues" evidence="10">
    <location>
        <begin position="439"/>
        <end position="448"/>
    </location>
</feature>
<dbReference type="InterPro" id="IPR038664">
    <property type="entry name" value="Gar1/Naf1_Cbf5-bd_sf"/>
</dbReference>
<keyword evidence="12" id="KW-1185">Reference proteome</keyword>
<dbReference type="RefSeq" id="XP_064666602.1">
    <property type="nucleotide sequence ID" value="XM_064815927.1"/>
</dbReference>
<dbReference type="InterPro" id="IPR040309">
    <property type="entry name" value="Naf1"/>
</dbReference>
<dbReference type="InterPro" id="IPR009000">
    <property type="entry name" value="Transl_B-barrel_sf"/>
</dbReference>
<feature type="compositionally biased region" description="Polar residues" evidence="10">
    <location>
        <begin position="462"/>
        <end position="472"/>
    </location>
</feature>
<evidence type="ECO:0000256" key="2">
    <source>
        <dbReference type="ARBA" id="ARBA00009801"/>
    </source>
</evidence>
<feature type="compositionally biased region" description="Low complexity" evidence="10">
    <location>
        <begin position="70"/>
        <end position="83"/>
    </location>
</feature>
<gene>
    <name evidence="11" type="ORF">N656DRAFT_783321</name>
</gene>
<keyword evidence="8" id="KW-0539">Nucleus</keyword>
<dbReference type="SUPFAM" id="SSF50447">
    <property type="entry name" value="Translation proteins"/>
    <property type="match status" value="1"/>
</dbReference>
<sequence length="740" mass="79192">MAEKPFKIPGLGQGKHNEQLPVENFAPDLLTAAASIMGENGVAWGGSTNENTQWVMNQRQQQQEKEAENTSTAATAATAATASQPKEDDMKIDSKINPTTTSDPSPADDPDVDMPSEQSSTIGRSVAEDDAKTISVPSSPSVTHALEAAINGILSSTSQNGVNLQQQNTIHPEQETKNPDQELNSLSAVAGAEESAMENPEMSDDRSQQDDAHVEQENGHPEWEVDSSPYESSSESSSDSSSDEDSEDEGGYELLGIEETARLLMATDGDGEGDGDGTGKAKNSASVLRTKNEVPDEVMPKPDVTITPDMKIELLGHIMAVVENTIVIQSQGTGEYQVLDSGSVLCKEDRTVIGALAEILGNVRSPMYTVGFPTEEEIGELGLAVGTPIFFSVEHANYVFTQALKEAKGTDASNLHDEEVAADEMEFSDDEKEAEYKRQQKLKKRGGKNGRGGRDQHGQRRASNSTELTNMASGAGLNYDDDDDGPYKPLTRPPGFGQSNSASLPPMPPRPEARSSASPRYGHREAHRGGRGDFRGRGGRGGYRGGDRRQAPKGGRGGSHHQFGYDGATSPPAAFSNLQSPPIPNPHLPPPPFGAKPLTTSGQWPAAPSSYGHNAAPYQHSPPAGPPMHPPQQGPSGNFTFNYQAWNQNRGQQHQYPQAAPLPPAIPFQQPLQPSGYAQPFSPAWPVAETTRQAPPAAGSYNPALYGGYQHGQQAQAQQGQQQYWPPQHGAYGQGPNQQK</sequence>
<organism evidence="11 12">
    <name type="scientific">Canariomyces notabilis</name>
    <dbReference type="NCBI Taxonomy" id="2074819"/>
    <lineage>
        <taxon>Eukaryota</taxon>
        <taxon>Fungi</taxon>
        <taxon>Dikarya</taxon>
        <taxon>Ascomycota</taxon>
        <taxon>Pezizomycotina</taxon>
        <taxon>Sordariomycetes</taxon>
        <taxon>Sordariomycetidae</taxon>
        <taxon>Sordariales</taxon>
        <taxon>Chaetomiaceae</taxon>
        <taxon>Canariomyces</taxon>
    </lineage>
</organism>
<feature type="compositionally biased region" description="Polar residues" evidence="10">
    <location>
        <begin position="638"/>
        <end position="656"/>
    </location>
</feature>
<dbReference type="AlphaFoldDB" id="A0AAN6T9Q0"/>
<dbReference type="Gene3D" id="2.40.10.230">
    <property type="entry name" value="Probable tRNA pseudouridine synthase domain"/>
    <property type="match status" value="1"/>
</dbReference>
<accession>A0AAN6T9Q0</accession>
<dbReference type="GO" id="GO:0005634">
    <property type="term" value="C:nucleus"/>
    <property type="evidence" value="ECO:0007669"/>
    <property type="project" value="UniProtKB-SubCell"/>
</dbReference>
<evidence type="ECO:0000256" key="8">
    <source>
        <dbReference type="ARBA" id="ARBA00023242"/>
    </source>
</evidence>
<keyword evidence="6" id="KW-0597">Phosphoprotein</keyword>
<name>A0AAN6T9Q0_9PEZI</name>
<keyword evidence="4" id="KW-0690">Ribosome biogenesis</keyword>
<feature type="region of interest" description="Disordered" evidence="10">
    <location>
        <begin position="56"/>
        <end position="139"/>
    </location>
</feature>
<evidence type="ECO:0000256" key="5">
    <source>
        <dbReference type="ARBA" id="ARBA00022552"/>
    </source>
</evidence>
<feature type="compositionally biased region" description="Basic and acidic residues" evidence="10">
    <location>
        <begin position="203"/>
        <end position="223"/>
    </location>
</feature>
<feature type="compositionally biased region" description="Basic and acidic residues" evidence="10">
    <location>
        <begin position="522"/>
        <end position="536"/>
    </location>
</feature>
<evidence type="ECO:0000313" key="11">
    <source>
        <dbReference type="EMBL" id="KAK4109032.1"/>
    </source>
</evidence>
<dbReference type="GO" id="GO:0001522">
    <property type="term" value="P:pseudouridine synthesis"/>
    <property type="evidence" value="ECO:0007669"/>
    <property type="project" value="InterPro"/>
</dbReference>
<dbReference type="GO" id="GO:0000493">
    <property type="term" value="P:box H/ACA snoRNP assembly"/>
    <property type="evidence" value="ECO:0007669"/>
    <property type="project" value="InterPro"/>
</dbReference>
<evidence type="ECO:0000256" key="4">
    <source>
        <dbReference type="ARBA" id="ARBA00022517"/>
    </source>
</evidence>
<feature type="region of interest" description="Disordered" evidence="10">
    <location>
        <begin position="423"/>
        <end position="740"/>
    </location>
</feature>
<dbReference type="PANTHER" id="PTHR31633">
    <property type="entry name" value="H/ACA RIBONUCLEOPROTEIN COMPLEX NON-CORE SUBUNIT NAF1"/>
    <property type="match status" value="1"/>
</dbReference>
<dbReference type="GO" id="GO:0005732">
    <property type="term" value="C:sno(s)RNA-containing ribonucleoprotein complex"/>
    <property type="evidence" value="ECO:0007669"/>
    <property type="project" value="InterPro"/>
</dbReference>
<feature type="compositionally biased region" description="Low complexity" evidence="10">
    <location>
        <begin position="707"/>
        <end position="730"/>
    </location>
</feature>
<evidence type="ECO:0000256" key="3">
    <source>
        <dbReference type="ARBA" id="ARBA00021438"/>
    </source>
</evidence>
<evidence type="ECO:0000313" key="12">
    <source>
        <dbReference type="Proteomes" id="UP001302812"/>
    </source>
</evidence>
<dbReference type="PANTHER" id="PTHR31633:SF1">
    <property type="entry name" value="H_ACA RIBONUCLEOPROTEIN COMPLEX NON-CORE SUBUNIT NAF1"/>
    <property type="match status" value="1"/>
</dbReference>
<feature type="compositionally biased region" description="Pro residues" evidence="10">
    <location>
        <begin position="623"/>
        <end position="633"/>
    </location>
</feature>
<dbReference type="FunFam" id="2.40.10.230:FF:000002">
    <property type="entry name" value="H/ACA ribonucleoprotein complex non-core subunit NAF1"/>
    <property type="match status" value="1"/>
</dbReference>
<reference evidence="11" key="1">
    <citation type="journal article" date="2023" name="Mol. Phylogenet. Evol.">
        <title>Genome-scale phylogeny and comparative genomics of the fungal order Sordariales.</title>
        <authorList>
            <person name="Hensen N."/>
            <person name="Bonometti L."/>
            <person name="Westerberg I."/>
            <person name="Brannstrom I.O."/>
            <person name="Guillou S."/>
            <person name="Cros-Aarteil S."/>
            <person name="Calhoun S."/>
            <person name="Haridas S."/>
            <person name="Kuo A."/>
            <person name="Mondo S."/>
            <person name="Pangilinan J."/>
            <person name="Riley R."/>
            <person name="LaButti K."/>
            <person name="Andreopoulos B."/>
            <person name="Lipzen A."/>
            <person name="Chen C."/>
            <person name="Yan M."/>
            <person name="Daum C."/>
            <person name="Ng V."/>
            <person name="Clum A."/>
            <person name="Steindorff A."/>
            <person name="Ohm R.A."/>
            <person name="Martin F."/>
            <person name="Silar P."/>
            <person name="Natvig D.O."/>
            <person name="Lalanne C."/>
            <person name="Gautier V."/>
            <person name="Ament-Velasquez S.L."/>
            <person name="Kruys A."/>
            <person name="Hutchinson M.I."/>
            <person name="Powell A.J."/>
            <person name="Barry K."/>
            <person name="Miller A.N."/>
            <person name="Grigoriev I.V."/>
            <person name="Debuchy R."/>
            <person name="Gladieux P."/>
            <person name="Hiltunen Thoren M."/>
            <person name="Johannesson H."/>
        </authorList>
    </citation>
    <scope>NUCLEOTIDE SEQUENCE</scope>
    <source>
        <strain evidence="11">CBS 508.74</strain>
    </source>
</reference>